<gene>
    <name evidence="2" type="ORF">B0T16DRAFT_117552</name>
</gene>
<dbReference type="Proteomes" id="UP001174936">
    <property type="component" value="Unassembled WGS sequence"/>
</dbReference>
<proteinExistence type="predicted"/>
<evidence type="ECO:0000313" key="3">
    <source>
        <dbReference type="Proteomes" id="UP001174936"/>
    </source>
</evidence>
<organism evidence="2 3">
    <name type="scientific">Cercophora newfieldiana</name>
    <dbReference type="NCBI Taxonomy" id="92897"/>
    <lineage>
        <taxon>Eukaryota</taxon>
        <taxon>Fungi</taxon>
        <taxon>Dikarya</taxon>
        <taxon>Ascomycota</taxon>
        <taxon>Pezizomycotina</taxon>
        <taxon>Sordariomycetes</taxon>
        <taxon>Sordariomycetidae</taxon>
        <taxon>Sordariales</taxon>
        <taxon>Lasiosphaeriaceae</taxon>
        <taxon>Cercophora</taxon>
    </lineage>
</organism>
<feature type="compositionally biased region" description="Basic and acidic residues" evidence="1">
    <location>
        <begin position="32"/>
        <end position="47"/>
    </location>
</feature>
<feature type="region of interest" description="Disordered" evidence="1">
    <location>
        <begin position="1"/>
        <end position="56"/>
    </location>
</feature>
<comment type="caution">
    <text evidence="2">The sequence shown here is derived from an EMBL/GenBank/DDBJ whole genome shotgun (WGS) entry which is preliminary data.</text>
</comment>
<feature type="compositionally biased region" description="Basic and acidic residues" evidence="1">
    <location>
        <begin position="1"/>
        <end position="12"/>
    </location>
</feature>
<keyword evidence="3" id="KW-1185">Reference proteome</keyword>
<dbReference type="EMBL" id="JAULSV010000003">
    <property type="protein sequence ID" value="KAK0648621.1"/>
    <property type="molecule type" value="Genomic_DNA"/>
</dbReference>
<evidence type="ECO:0000256" key="1">
    <source>
        <dbReference type="SAM" id="MobiDB-lite"/>
    </source>
</evidence>
<name>A0AA40CRE1_9PEZI</name>
<accession>A0AA40CRE1</accession>
<reference evidence="2" key="1">
    <citation type="submission" date="2023-06" db="EMBL/GenBank/DDBJ databases">
        <title>Genome-scale phylogeny and comparative genomics of the fungal order Sordariales.</title>
        <authorList>
            <consortium name="Lawrence Berkeley National Laboratory"/>
            <person name="Hensen N."/>
            <person name="Bonometti L."/>
            <person name="Westerberg I."/>
            <person name="Brannstrom I.O."/>
            <person name="Guillou S."/>
            <person name="Cros-Aarteil S."/>
            <person name="Calhoun S."/>
            <person name="Haridas S."/>
            <person name="Kuo A."/>
            <person name="Mondo S."/>
            <person name="Pangilinan J."/>
            <person name="Riley R."/>
            <person name="Labutti K."/>
            <person name="Andreopoulos B."/>
            <person name="Lipzen A."/>
            <person name="Chen C."/>
            <person name="Yanf M."/>
            <person name="Daum C."/>
            <person name="Ng V."/>
            <person name="Clum A."/>
            <person name="Steindorff A."/>
            <person name="Ohm R."/>
            <person name="Martin F."/>
            <person name="Silar P."/>
            <person name="Natvig D."/>
            <person name="Lalanne C."/>
            <person name="Gautier V."/>
            <person name="Ament-Velasquez S.L."/>
            <person name="Kruys A."/>
            <person name="Hutchinson M.I."/>
            <person name="Powell A.J."/>
            <person name="Barry K."/>
            <person name="Miller A.N."/>
            <person name="Grigoriev I.V."/>
            <person name="Debuchy R."/>
            <person name="Gladieux P."/>
            <person name="Thoren M.H."/>
            <person name="Johannesson H."/>
        </authorList>
    </citation>
    <scope>NUCLEOTIDE SEQUENCE</scope>
    <source>
        <strain evidence="2">SMH2532-1</strain>
    </source>
</reference>
<evidence type="ECO:0000313" key="2">
    <source>
        <dbReference type="EMBL" id="KAK0648621.1"/>
    </source>
</evidence>
<dbReference type="AlphaFoldDB" id="A0AA40CRE1"/>
<sequence length="122" mass="13744">MLKTRCQTDHETRSRRHRPSGIGSGGGVVTSELHRQRREAEGTDGQRSEASVARGEERVWGKSIGRCAKRAVVILTLLATNWRPSIGRRCGGREVSAILTRAWVRREVVLGALEREERWVGW</sequence>
<protein>
    <submittedName>
        <fullName evidence="2">Uncharacterized protein</fullName>
    </submittedName>
</protein>